<dbReference type="AlphaFoldDB" id="A0A0D7A2S7"/>
<reference evidence="2 3" key="1">
    <citation type="journal article" date="2015" name="Fungal Genet. Biol.">
        <title>Evolution of novel wood decay mechanisms in Agaricales revealed by the genome sequences of Fistulina hepatica and Cylindrobasidium torrendii.</title>
        <authorList>
            <person name="Floudas D."/>
            <person name="Held B.W."/>
            <person name="Riley R."/>
            <person name="Nagy L.G."/>
            <person name="Koehler G."/>
            <person name="Ransdell A.S."/>
            <person name="Younus H."/>
            <person name="Chow J."/>
            <person name="Chiniquy J."/>
            <person name="Lipzen A."/>
            <person name="Tritt A."/>
            <person name="Sun H."/>
            <person name="Haridas S."/>
            <person name="LaButti K."/>
            <person name="Ohm R.A."/>
            <person name="Kues U."/>
            <person name="Blanchette R.A."/>
            <person name="Grigoriev I.V."/>
            <person name="Minto R.E."/>
            <person name="Hibbett D.S."/>
        </authorList>
    </citation>
    <scope>NUCLEOTIDE SEQUENCE [LARGE SCALE GENOMIC DNA]</scope>
    <source>
        <strain evidence="2 3">ATCC 64428</strain>
    </source>
</reference>
<proteinExistence type="predicted"/>
<feature type="non-terminal residue" evidence="2">
    <location>
        <position position="200"/>
    </location>
</feature>
<dbReference type="EMBL" id="KN882158">
    <property type="protein sequence ID" value="KIY42804.1"/>
    <property type="molecule type" value="Genomic_DNA"/>
</dbReference>
<accession>A0A0D7A2S7</accession>
<dbReference type="Proteomes" id="UP000054144">
    <property type="component" value="Unassembled WGS sequence"/>
</dbReference>
<dbReference type="PANTHER" id="PTHR31912">
    <property type="entry name" value="IP13529P"/>
    <property type="match status" value="1"/>
</dbReference>
<gene>
    <name evidence="2" type="ORF">FISHEDRAFT_50054</name>
    <name evidence="1" type="ORF">FISHEDRAFT_54722</name>
</gene>
<name>A0A0D7A2S7_9AGAR</name>
<evidence type="ECO:0000313" key="2">
    <source>
        <dbReference type="EMBL" id="KIY45035.1"/>
    </source>
</evidence>
<dbReference type="OrthoDB" id="2506088at2759"/>
<dbReference type="PANTHER" id="PTHR31912:SF34">
    <property type="entry name" value="NOTOCHORD-RELATED PROTEIN"/>
    <property type="match status" value="1"/>
</dbReference>
<sequence length="200" mass="22554">MQDNASFRYSPLLDIEGTCLLLYQVASIQPTTADFDASSDTPVETLHVILLGFVKYFWRDTVSRQDEGGKRRLKARIDSFDVAGLGVDQPRGTTLVKYAGSLTGRDFRVILQIAPFILYDLSPIIYEAWQALGHLGALVFRPVIHETAVYLIALKDAINDFLGATALWSTRWFNKPKFHVLIHLTKHVERFGPPLLYATE</sequence>
<evidence type="ECO:0000313" key="1">
    <source>
        <dbReference type="EMBL" id="KIY42804.1"/>
    </source>
</evidence>
<evidence type="ECO:0000313" key="3">
    <source>
        <dbReference type="Proteomes" id="UP000054144"/>
    </source>
</evidence>
<protein>
    <submittedName>
        <fullName evidence="2">Uncharacterized protein</fullName>
    </submittedName>
</protein>
<dbReference type="EMBL" id="KN882062">
    <property type="protein sequence ID" value="KIY45035.1"/>
    <property type="molecule type" value="Genomic_DNA"/>
</dbReference>
<organism evidence="2 3">
    <name type="scientific">Fistulina hepatica ATCC 64428</name>
    <dbReference type="NCBI Taxonomy" id="1128425"/>
    <lineage>
        <taxon>Eukaryota</taxon>
        <taxon>Fungi</taxon>
        <taxon>Dikarya</taxon>
        <taxon>Basidiomycota</taxon>
        <taxon>Agaricomycotina</taxon>
        <taxon>Agaricomycetes</taxon>
        <taxon>Agaricomycetidae</taxon>
        <taxon>Agaricales</taxon>
        <taxon>Fistulinaceae</taxon>
        <taxon>Fistulina</taxon>
    </lineage>
</organism>
<keyword evidence="3" id="KW-1185">Reference proteome</keyword>